<organism evidence="4 5">
    <name type="scientific">Zingiber officinale</name>
    <name type="common">Ginger</name>
    <name type="synonym">Amomum zingiber</name>
    <dbReference type="NCBI Taxonomy" id="94328"/>
    <lineage>
        <taxon>Eukaryota</taxon>
        <taxon>Viridiplantae</taxon>
        <taxon>Streptophyta</taxon>
        <taxon>Embryophyta</taxon>
        <taxon>Tracheophyta</taxon>
        <taxon>Spermatophyta</taxon>
        <taxon>Magnoliopsida</taxon>
        <taxon>Liliopsida</taxon>
        <taxon>Zingiberales</taxon>
        <taxon>Zingiberaceae</taxon>
        <taxon>Zingiber</taxon>
    </lineage>
</organism>
<feature type="repeat" description="PPR" evidence="2">
    <location>
        <begin position="295"/>
        <end position="329"/>
    </location>
</feature>
<dbReference type="InterPro" id="IPR011990">
    <property type="entry name" value="TPR-like_helical_dom_sf"/>
</dbReference>
<dbReference type="SUPFAM" id="SSF48452">
    <property type="entry name" value="TPR-like"/>
    <property type="match status" value="1"/>
</dbReference>
<dbReference type="FunFam" id="1.25.40.10:FF:000366">
    <property type="entry name" value="Pentatricopeptide (PPR) repeat-containing protein"/>
    <property type="match status" value="1"/>
</dbReference>
<reference evidence="4 5" key="1">
    <citation type="submission" date="2020-08" db="EMBL/GenBank/DDBJ databases">
        <title>Plant Genome Project.</title>
        <authorList>
            <person name="Zhang R.-G."/>
        </authorList>
    </citation>
    <scope>NUCLEOTIDE SEQUENCE [LARGE SCALE GENOMIC DNA]</scope>
    <source>
        <tissue evidence="4">Rhizome</tissue>
    </source>
</reference>
<feature type="repeat" description="PPR" evidence="2">
    <location>
        <begin position="15"/>
        <end position="49"/>
    </location>
</feature>
<feature type="repeat" description="PPR" evidence="2">
    <location>
        <begin position="171"/>
        <end position="205"/>
    </location>
</feature>
<dbReference type="FunFam" id="1.25.40.10:FF:000125">
    <property type="entry name" value="Pentatricopeptide repeat-containing protein"/>
    <property type="match status" value="2"/>
</dbReference>
<feature type="repeat" description="PPR" evidence="2">
    <location>
        <begin position="109"/>
        <end position="143"/>
    </location>
</feature>
<dbReference type="EMBL" id="JACMSC010000012">
    <property type="protein sequence ID" value="KAG6498072.1"/>
    <property type="molecule type" value="Genomic_DNA"/>
</dbReference>
<dbReference type="Pfam" id="PF01535">
    <property type="entry name" value="PPR"/>
    <property type="match status" value="8"/>
</dbReference>
<dbReference type="PROSITE" id="PS51375">
    <property type="entry name" value="PPR"/>
    <property type="match status" value="6"/>
</dbReference>
<dbReference type="Gene3D" id="1.25.40.10">
    <property type="entry name" value="Tetratricopeptide repeat domain"/>
    <property type="match status" value="5"/>
</dbReference>
<dbReference type="Pfam" id="PF13041">
    <property type="entry name" value="PPR_2"/>
    <property type="match status" value="2"/>
</dbReference>
<evidence type="ECO:0000256" key="1">
    <source>
        <dbReference type="ARBA" id="ARBA00022737"/>
    </source>
</evidence>
<dbReference type="NCBIfam" id="TIGR00756">
    <property type="entry name" value="PPR"/>
    <property type="match status" value="9"/>
</dbReference>
<evidence type="ECO:0000313" key="4">
    <source>
        <dbReference type="EMBL" id="KAG6498072.1"/>
    </source>
</evidence>
<protein>
    <recommendedName>
        <fullName evidence="3">DYW domain-containing protein</fullName>
    </recommendedName>
</protein>
<keyword evidence="1" id="KW-0677">Repeat</keyword>
<dbReference type="Proteomes" id="UP000734854">
    <property type="component" value="Unassembled WGS sequence"/>
</dbReference>
<accession>A0A8J5KYV3</accession>
<dbReference type="Pfam" id="PF14432">
    <property type="entry name" value="DYW_deaminase"/>
    <property type="match status" value="1"/>
</dbReference>
<dbReference type="AlphaFoldDB" id="A0A8J5KYV3"/>
<dbReference type="Pfam" id="PF20431">
    <property type="entry name" value="E_motif"/>
    <property type="match status" value="1"/>
</dbReference>
<sequence>MRFPPLRLRATATPAILRSNSLIHRYGRLGRIEEAEKVFHAMPERDVVSFNSLIASYFLNHQPLLARHLFDRMPLRDTSSYNAMLSGILRSRGCLPKARAFFDSIPHPNVVSWTTMVRGYIQHGRVAEAEELFLCMPERSVVSWTVMLGGLIQDDRIDDARRLFDQMPEKDVVAWTAMISGYCTVGRTTDARELFDNMPKRNVISWTAMISGYAQNLQLDLARKLFEVMPERNDVTWTAIITGYAQSNRVKEAATLFQVMPEKSVVACNAMILGFGQHGMVREAKKVFDEMVERDDGAWSAIVKIFEQNGLQVEALAYFRCMQMNGIRPNFASIVSVLVVCSSLAILNLGREVHAALVRSHFSEDVFIVSALLTMYVKCGELDKAKIVFDNFDRKDVVMWNSMITAYAQHGLGEKALSVFDDMRVVGMVPDEITYIGVLLACSYAGKVKEGQEIFQSMSSEHLVELRIEHYSCMIDLLGRSGRVIEAVNLIKEMPMEADAVVWGALLGACRTHRNAEIAEVAAKKLVHLEPGNAGHYVLLSNIYASSGRWEDVADLRKVMSSRNVSKSPGCSWIEFNKKMHMFTSGDVSADPEYAAIMNKLEHLDAEMKTAGYSPDGAFALHDVDEEEKAHNLRYHSERLAVAFGILKIPEGLPIRVMKNLRVSDAVKTTHTGYPSFFGHLRPVSPVLFLFKNEAAAGVK</sequence>
<dbReference type="InterPro" id="IPR046848">
    <property type="entry name" value="E_motif"/>
</dbReference>
<keyword evidence="5" id="KW-1185">Reference proteome</keyword>
<dbReference type="GO" id="GO:0008270">
    <property type="term" value="F:zinc ion binding"/>
    <property type="evidence" value="ECO:0007669"/>
    <property type="project" value="InterPro"/>
</dbReference>
<evidence type="ECO:0000313" key="5">
    <source>
        <dbReference type="Proteomes" id="UP000734854"/>
    </source>
</evidence>
<feature type="domain" description="DYW" evidence="3">
    <location>
        <begin position="612"/>
        <end position="670"/>
    </location>
</feature>
<gene>
    <name evidence="4" type="ORF">ZIOFF_045981</name>
</gene>
<dbReference type="GO" id="GO:0009451">
    <property type="term" value="P:RNA modification"/>
    <property type="evidence" value="ECO:0007669"/>
    <property type="project" value="InterPro"/>
</dbReference>
<dbReference type="GO" id="GO:0048731">
    <property type="term" value="P:system development"/>
    <property type="evidence" value="ECO:0007669"/>
    <property type="project" value="UniProtKB-ARBA"/>
</dbReference>
<dbReference type="FunFam" id="1.25.40.10:FF:001506">
    <property type="entry name" value="Os03g0317100 protein"/>
    <property type="match status" value="1"/>
</dbReference>
<evidence type="ECO:0000259" key="3">
    <source>
        <dbReference type="Pfam" id="PF14432"/>
    </source>
</evidence>
<evidence type="ECO:0000256" key="2">
    <source>
        <dbReference type="PROSITE-ProRule" id="PRU00708"/>
    </source>
</evidence>
<feature type="repeat" description="PPR" evidence="2">
    <location>
        <begin position="233"/>
        <end position="267"/>
    </location>
</feature>
<dbReference type="GO" id="GO:0003723">
    <property type="term" value="F:RNA binding"/>
    <property type="evidence" value="ECO:0007669"/>
    <property type="project" value="InterPro"/>
</dbReference>
<dbReference type="InterPro" id="IPR002885">
    <property type="entry name" value="PPR_rpt"/>
</dbReference>
<proteinExistence type="predicted"/>
<dbReference type="PANTHER" id="PTHR47926">
    <property type="entry name" value="PENTATRICOPEPTIDE REPEAT-CONTAINING PROTEIN"/>
    <property type="match status" value="1"/>
</dbReference>
<name>A0A8J5KYV3_ZINOF</name>
<dbReference type="InterPro" id="IPR032867">
    <property type="entry name" value="DYW_dom"/>
</dbReference>
<comment type="caution">
    <text evidence="4">The sequence shown here is derived from an EMBL/GenBank/DDBJ whole genome shotgun (WGS) entry which is preliminary data.</text>
</comment>
<dbReference type="PANTHER" id="PTHR47926:SF373">
    <property type="entry name" value="TETRATRICOPEPTIDE-LIKE HELICAL DOMAIN SUPERFAMILY, DYW DOMAIN-CONTAINING PROTEIN"/>
    <property type="match status" value="1"/>
</dbReference>
<feature type="repeat" description="PPR" evidence="2">
    <location>
        <begin position="396"/>
        <end position="430"/>
    </location>
</feature>
<dbReference type="InterPro" id="IPR046960">
    <property type="entry name" value="PPR_At4g14850-like_plant"/>
</dbReference>